<dbReference type="Proteomes" id="UP000007878">
    <property type="component" value="Chromosome"/>
</dbReference>
<gene>
    <name evidence="13" type="ORF">RCA_04675</name>
</gene>
<dbReference type="PANTHER" id="PTHR42829">
    <property type="entry name" value="NADH-UBIQUINONE OXIDOREDUCTASE CHAIN 5"/>
    <property type="match status" value="1"/>
</dbReference>
<dbReference type="PRINTS" id="PR01434">
    <property type="entry name" value="NADHDHGNASE5"/>
</dbReference>
<feature type="transmembrane region" description="Helical" evidence="10">
    <location>
        <begin position="312"/>
        <end position="332"/>
    </location>
</feature>
<evidence type="ECO:0000256" key="3">
    <source>
        <dbReference type="ARBA" id="ARBA00022692"/>
    </source>
</evidence>
<dbReference type="InterPro" id="IPR018393">
    <property type="entry name" value="NADHpl_OxRdtase_5_subgr"/>
</dbReference>
<feature type="transmembrane region" description="Helical" evidence="10">
    <location>
        <begin position="213"/>
        <end position="233"/>
    </location>
</feature>
<feature type="transmembrane region" description="Helical" evidence="10">
    <location>
        <begin position="460"/>
        <end position="482"/>
    </location>
</feature>
<keyword evidence="5 10" id="KW-0472">Membrane</keyword>
<feature type="transmembrane region" description="Helical" evidence="10">
    <location>
        <begin position="639"/>
        <end position="659"/>
    </location>
</feature>
<dbReference type="PANTHER" id="PTHR42829:SF2">
    <property type="entry name" value="NADH-UBIQUINONE OXIDOREDUCTASE CHAIN 5"/>
    <property type="match status" value="1"/>
</dbReference>
<protein>
    <recommendedName>
        <fullName evidence="2">NADH-quinone oxidoreductase subunit L</fullName>
    </recommendedName>
    <alternativeName>
        <fullName evidence="6">NADH dehydrogenase I subunit L</fullName>
    </alternativeName>
    <alternativeName>
        <fullName evidence="7">NDH-1 subunit L</fullName>
    </alternativeName>
</protein>
<name>A0ABM5MSE5_RICCA</name>
<evidence type="ECO:0000259" key="12">
    <source>
        <dbReference type="Pfam" id="PF00662"/>
    </source>
</evidence>
<feature type="transmembrane region" description="Helical" evidence="10">
    <location>
        <begin position="510"/>
        <end position="531"/>
    </location>
</feature>
<evidence type="ECO:0000313" key="14">
    <source>
        <dbReference type="Proteomes" id="UP000007878"/>
    </source>
</evidence>
<feature type="domain" description="NADH:quinone oxidoreductase/Mrp antiporter transmembrane" evidence="11">
    <location>
        <begin position="134"/>
        <end position="424"/>
    </location>
</feature>
<sequence>MYKTFTIMIIILPLASAIINGLFLRVIDKKLAQVIATGFLSLSTLLSLIIFNHTGLEGHIIHIKLFPWIVLEQFKVDFAIYVDQLTSIMFIAVTSVSSVVHIYSLGYMAEDKGIVRFLSFLSLFTFFMLMLVSADNFLQLFFGWEGVGVCSYLLIGFWYSKESSNKAAIKAFITNRASDFAFILGIITIIFYCGSANYKNVFLSTGLLSNTKILLQFSILDIICLLLFIGCIGKSAQIGLHVWLPDAMEGPTPVSALIHAATMVTAGVFLVARCSYLFEYSPIVLQFITIIGGITCLFAASIAIMQSDIKKIIAYSTCSQLGYMFMACGVSAYNSGIFHLVTHAFFKALLFLSAGNVIHVVHEQDIFKMGDLRNKMPITYGNFLIGSLALIGIYPLAGFYSKDSILEASYSSGSLMFIFGIAAAILTAIYSMKIIILVFHGKTKLEKDIFEHVHEPAKTMNNPLILLVAGSFFSGMIGYYLLSMDKPNGYFHESLFNLHIYKLLINHPPLYIKLLPMAVGIIGVIMGIYLYKSSTVMSFPRRLESSKNIKHWIPQLSHGMTFFSKMAPFRLIGNILYNKYYFDELYTYLIVKPINCLACLFYLGDQKIIDRFGPNGFLRVVNYFSVLTGKIQTGYVFNYALYIVSFIVVTISYFVFTFFQK</sequence>
<feature type="transmembrane region" description="Helical" evidence="10">
    <location>
        <begin position="284"/>
        <end position="305"/>
    </location>
</feature>
<reference evidence="14" key="1">
    <citation type="submission" date="2012-02" db="EMBL/GenBank/DDBJ databases">
        <title>Complete genome sequence of Rickettsia parkeri strain Portsmouth.</title>
        <authorList>
            <person name="Johnson S.L."/>
            <person name="Munk A.C."/>
            <person name="Han S."/>
            <person name="Bruce D.C."/>
            <person name="Dasch G.A."/>
        </authorList>
    </citation>
    <scope>NUCLEOTIDE SEQUENCE [LARGE SCALE GENOMIC DNA]</scope>
    <source>
        <strain evidence="14">CA410</strain>
    </source>
</reference>
<dbReference type="Pfam" id="PF00361">
    <property type="entry name" value="Proton_antipo_M"/>
    <property type="match status" value="1"/>
</dbReference>
<accession>A0ABM5MSE5</accession>
<evidence type="ECO:0000256" key="1">
    <source>
        <dbReference type="ARBA" id="ARBA00004127"/>
    </source>
</evidence>
<evidence type="ECO:0000256" key="10">
    <source>
        <dbReference type="SAM" id="Phobius"/>
    </source>
</evidence>
<keyword evidence="14" id="KW-1185">Reference proteome</keyword>
<feature type="transmembrane region" description="Helical" evidence="10">
    <location>
        <begin position="114"/>
        <end position="134"/>
    </location>
</feature>
<evidence type="ECO:0000256" key="2">
    <source>
        <dbReference type="ARBA" id="ARBA00019904"/>
    </source>
</evidence>
<keyword evidence="3 9" id="KW-0812">Transmembrane</keyword>
<dbReference type="InterPro" id="IPR001516">
    <property type="entry name" value="Proton_antipo_N"/>
</dbReference>
<evidence type="ECO:0000256" key="9">
    <source>
        <dbReference type="RuleBase" id="RU000320"/>
    </source>
</evidence>
<dbReference type="InterPro" id="IPR001750">
    <property type="entry name" value="ND/Mrp_TM"/>
</dbReference>
<evidence type="ECO:0000256" key="4">
    <source>
        <dbReference type="ARBA" id="ARBA00022989"/>
    </source>
</evidence>
<comment type="subcellular location">
    <subcellularLocation>
        <location evidence="1">Endomembrane system</location>
        <topology evidence="1">Multi-pass membrane protein</topology>
    </subcellularLocation>
    <subcellularLocation>
        <location evidence="9">Membrane</location>
        <topology evidence="9">Multi-pass membrane protein</topology>
    </subcellularLocation>
</comment>
<feature type="transmembrane region" description="Helical" evidence="10">
    <location>
        <begin position="78"/>
        <end position="102"/>
    </location>
</feature>
<dbReference type="NCBIfam" id="NF005141">
    <property type="entry name" value="PRK06590.1"/>
    <property type="match status" value="1"/>
</dbReference>
<feature type="transmembrane region" description="Helical" evidence="10">
    <location>
        <begin position="31"/>
        <end position="51"/>
    </location>
</feature>
<feature type="transmembrane region" description="Helical" evidence="10">
    <location>
        <begin position="6"/>
        <end position="24"/>
    </location>
</feature>
<dbReference type="InterPro" id="IPR003945">
    <property type="entry name" value="NU5C-like"/>
</dbReference>
<feature type="transmembrane region" description="Helical" evidence="10">
    <location>
        <begin position="378"/>
        <end position="397"/>
    </location>
</feature>
<dbReference type="Gene3D" id="1.20.5.2700">
    <property type="match status" value="1"/>
</dbReference>
<dbReference type="RefSeq" id="WP_014364223.1">
    <property type="nucleotide sequence ID" value="NC_016929.1"/>
</dbReference>
<dbReference type="Pfam" id="PF00662">
    <property type="entry name" value="Proton_antipo_N"/>
    <property type="match status" value="1"/>
</dbReference>
<feature type="transmembrane region" description="Helical" evidence="10">
    <location>
        <begin position="417"/>
        <end position="439"/>
    </location>
</feature>
<evidence type="ECO:0000259" key="11">
    <source>
        <dbReference type="Pfam" id="PF00361"/>
    </source>
</evidence>
<feature type="transmembrane region" description="Helical" evidence="10">
    <location>
        <begin position="254"/>
        <end position="278"/>
    </location>
</feature>
<dbReference type="PRINTS" id="PR01435">
    <property type="entry name" value="NPOXDRDTASE5"/>
</dbReference>
<evidence type="ECO:0000256" key="6">
    <source>
        <dbReference type="ARBA" id="ARBA00031571"/>
    </source>
</evidence>
<evidence type="ECO:0000256" key="7">
    <source>
        <dbReference type="ARBA" id="ARBA00032795"/>
    </source>
</evidence>
<evidence type="ECO:0000313" key="13">
    <source>
        <dbReference type="EMBL" id="AFB21484.1"/>
    </source>
</evidence>
<comment type="catalytic activity">
    <reaction evidence="8">
        <text>a quinone + NADH + 5 H(+)(in) = a quinol + NAD(+) + 4 H(+)(out)</text>
        <dbReference type="Rhea" id="RHEA:57888"/>
        <dbReference type="ChEBI" id="CHEBI:15378"/>
        <dbReference type="ChEBI" id="CHEBI:24646"/>
        <dbReference type="ChEBI" id="CHEBI:57540"/>
        <dbReference type="ChEBI" id="CHEBI:57945"/>
        <dbReference type="ChEBI" id="CHEBI:132124"/>
    </reaction>
</comment>
<proteinExistence type="predicted"/>
<evidence type="ECO:0000256" key="8">
    <source>
        <dbReference type="ARBA" id="ARBA00047712"/>
    </source>
</evidence>
<feature type="domain" description="NADH-Ubiquinone oxidoreductase (complex I) chain 5 N-terminal" evidence="12">
    <location>
        <begin position="68"/>
        <end position="117"/>
    </location>
</feature>
<dbReference type="NCBIfam" id="TIGR01974">
    <property type="entry name" value="NDH_I_L"/>
    <property type="match status" value="1"/>
</dbReference>
<dbReference type="EMBL" id="CP003304">
    <property type="protein sequence ID" value="AFB21484.1"/>
    <property type="molecule type" value="Genomic_DNA"/>
</dbReference>
<feature type="transmembrane region" description="Helical" evidence="10">
    <location>
        <begin position="180"/>
        <end position="198"/>
    </location>
</feature>
<keyword evidence="4 10" id="KW-1133">Transmembrane helix</keyword>
<feature type="transmembrane region" description="Helical" evidence="10">
    <location>
        <begin position="140"/>
        <end position="159"/>
    </location>
</feature>
<evidence type="ECO:0000256" key="5">
    <source>
        <dbReference type="ARBA" id="ARBA00023136"/>
    </source>
</evidence>
<feature type="transmembrane region" description="Helical" evidence="10">
    <location>
        <begin position="338"/>
        <end position="358"/>
    </location>
</feature>
<organism evidence="13 14">
    <name type="scientific">Rickettsia canadensis str. CA410</name>
    <dbReference type="NCBI Taxonomy" id="1105107"/>
    <lineage>
        <taxon>Bacteria</taxon>
        <taxon>Pseudomonadati</taxon>
        <taxon>Pseudomonadota</taxon>
        <taxon>Alphaproteobacteria</taxon>
        <taxon>Rickettsiales</taxon>
        <taxon>Rickettsiaceae</taxon>
        <taxon>Rickettsieae</taxon>
        <taxon>Rickettsia</taxon>
        <taxon>belli group</taxon>
    </lineage>
</organism>